<feature type="chain" id="PRO_5040758514" description="Lipoprotein" evidence="1">
    <location>
        <begin position="26"/>
        <end position="127"/>
    </location>
</feature>
<comment type="caution">
    <text evidence="2">The sequence shown here is derived from an EMBL/GenBank/DDBJ whole genome shotgun (WGS) entry which is preliminary data.</text>
</comment>
<dbReference type="PROSITE" id="PS51257">
    <property type="entry name" value="PROKAR_LIPOPROTEIN"/>
    <property type="match status" value="1"/>
</dbReference>
<evidence type="ECO:0000256" key="1">
    <source>
        <dbReference type="SAM" id="SignalP"/>
    </source>
</evidence>
<proteinExistence type="predicted"/>
<reference evidence="2" key="1">
    <citation type="submission" date="2022-11" db="EMBL/GenBank/DDBJ databases">
        <title>Minimal conservation of predation-associated metabolite biosynthetic gene clusters underscores biosynthetic potential of Myxococcota including descriptions for ten novel species: Archangium lansinium sp. nov., Myxococcus landrumus sp. nov., Nannocystis bai.</title>
        <authorList>
            <person name="Ahearne A."/>
            <person name="Stevens C."/>
            <person name="Phillips K."/>
        </authorList>
    </citation>
    <scope>NUCLEOTIDE SEQUENCE</scope>
    <source>
        <strain evidence="2">Na p29</strain>
    </source>
</reference>
<dbReference type="Proteomes" id="UP001150924">
    <property type="component" value="Unassembled WGS sequence"/>
</dbReference>
<dbReference type="AlphaFoldDB" id="A0A9X3EUZ9"/>
<organism evidence="2 3">
    <name type="scientific">Nannocystis pusilla</name>
    <dbReference type="NCBI Taxonomy" id="889268"/>
    <lineage>
        <taxon>Bacteria</taxon>
        <taxon>Pseudomonadati</taxon>
        <taxon>Myxococcota</taxon>
        <taxon>Polyangia</taxon>
        <taxon>Nannocystales</taxon>
        <taxon>Nannocystaceae</taxon>
        <taxon>Nannocystis</taxon>
    </lineage>
</organism>
<accession>A0A9X3EUZ9</accession>
<keyword evidence="1" id="KW-0732">Signal</keyword>
<keyword evidence="3" id="KW-1185">Reference proteome</keyword>
<evidence type="ECO:0008006" key="4">
    <source>
        <dbReference type="Google" id="ProtNLM"/>
    </source>
</evidence>
<protein>
    <recommendedName>
        <fullName evidence="4">Lipoprotein</fullName>
    </recommendedName>
</protein>
<dbReference type="EMBL" id="JAPNKE010000002">
    <property type="protein sequence ID" value="MCY1010804.1"/>
    <property type="molecule type" value="Genomic_DNA"/>
</dbReference>
<name>A0A9X3EUZ9_9BACT</name>
<sequence length="127" mass="13542">MIFNKRSKRRFYAGLMIAAVVVGCAASDDDDGAEQVCAVDADDTDCDVCIKTGCCGAYSSCQNDPDCYCVLNCANENQPREVCATRCDVTTTEITDVLTLLGGTDQTCSVQCDDECAVYGFVDVDGI</sequence>
<evidence type="ECO:0000313" key="3">
    <source>
        <dbReference type="Proteomes" id="UP001150924"/>
    </source>
</evidence>
<evidence type="ECO:0000313" key="2">
    <source>
        <dbReference type="EMBL" id="MCY1010804.1"/>
    </source>
</evidence>
<dbReference type="RefSeq" id="WP_267773900.1">
    <property type="nucleotide sequence ID" value="NZ_JAPNKE010000002.1"/>
</dbReference>
<gene>
    <name evidence="2" type="ORF">OV079_35620</name>
</gene>
<feature type="signal peptide" evidence="1">
    <location>
        <begin position="1"/>
        <end position="25"/>
    </location>
</feature>